<comment type="similarity">
    <text evidence="1">Belongs to the sigma-70 factor family. ECF subfamily.</text>
</comment>
<sequence length="205" mass="22266">MGVVTQGVSTAAEVTDAEIIGRMHGNPAAFEAIFDRYYPAIHGYASRRLGRDLADDVAAETFLVAFDKWRRYDTAQDSARPWLYGIASNLIAGHERAEARRYRAFARAERLATAGANLDGDADQLAIRLDAEAVRGRLAAALHEIAPSDREVLLLVAWADLTGEEIARALEIPAGTVRSRLHRARKGLQVALGGADPTAVGRDFE</sequence>
<name>A0A495JJ14_9ACTN</name>
<dbReference type="InterPro" id="IPR013325">
    <property type="entry name" value="RNA_pol_sigma_r2"/>
</dbReference>
<comment type="caution">
    <text evidence="8">The sequence shown here is derived from an EMBL/GenBank/DDBJ whole genome shotgun (WGS) entry which is preliminary data.</text>
</comment>
<keyword evidence="2" id="KW-0805">Transcription regulation</keyword>
<proteinExistence type="inferred from homology"/>
<dbReference type="PANTHER" id="PTHR43133:SF8">
    <property type="entry name" value="RNA POLYMERASE SIGMA FACTOR HI_1459-RELATED"/>
    <property type="match status" value="1"/>
</dbReference>
<keyword evidence="5" id="KW-0804">Transcription</keyword>
<dbReference type="Gene3D" id="1.10.10.10">
    <property type="entry name" value="Winged helix-like DNA-binding domain superfamily/Winged helix DNA-binding domain"/>
    <property type="match status" value="1"/>
</dbReference>
<accession>A0A495JJ14</accession>
<dbReference type="SUPFAM" id="SSF88946">
    <property type="entry name" value="Sigma2 domain of RNA polymerase sigma factors"/>
    <property type="match status" value="1"/>
</dbReference>
<keyword evidence="4" id="KW-0238">DNA-binding</keyword>
<evidence type="ECO:0000256" key="2">
    <source>
        <dbReference type="ARBA" id="ARBA00023015"/>
    </source>
</evidence>
<dbReference type="PANTHER" id="PTHR43133">
    <property type="entry name" value="RNA POLYMERASE ECF-TYPE SIGMA FACTO"/>
    <property type="match status" value="1"/>
</dbReference>
<dbReference type="EMBL" id="RBKT01000001">
    <property type="protein sequence ID" value="RKR88907.1"/>
    <property type="molecule type" value="Genomic_DNA"/>
</dbReference>
<dbReference type="OrthoDB" id="5518337at2"/>
<dbReference type="CDD" id="cd06171">
    <property type="entry name" value="Sigma70_r4"/>
    <property type="match status" value="1"/>
</dbReference>
<dbReference type="SUPFAM" id="SSF88659">
    <property type="entry name" value="Sigma3 and sigma4 domains of RNA polymerase sigma factors"/>
    <property type="match status" value="1"/>
</dbReference>
<dbReference type="GO" id="GO:0016987">
    <property type="term" value="F:sigma factor activity"/>
    <property type="evidence" value="ECO:0007669"/>
    <property type="project" value="UniProtKB-KW"/>
</dbReference>
<dbReference type="GO" id="GO:0003677">
    <property type="term" value="F:DNA binding"/>
    <property type="evidence" value="ECO:0007669"/>
    <property type="project" value="UniProtKB-KW"/>
</dbReference>
<dbReference type="InterPro" id="IPR013324">
    <property type="entry name" value="RNA_pol_sigma_r3/r4-like"/>
</dbReference>
<dbReference type="GO" id="GO:0006352">
    <property type="term" value="P:DNA-templated transcription initiation"/>
    <property type="evidence" value="ECO:0007669"/>
    <property type="project" value="InterPro"/>
</dbReference>
<evidence type="ECO:0000256" key="1">
    <source>
        <dbReference type="ARBA" id="ARBA00010641"/>
    </source>
</evidence>
<dbReference type="NCBIfam" id="TIGR02937">
    <property type="entry name" value="sigma70-ECF"/>
    <property type="match status" value="1"/>
</dbReference>
<organism evidence="8 9">
    <name type="scientific">Micromonospora pisi</name>
    <dbReference type="NCBI Taxonomy" id="589240"/>
    <lineage>
        <taxon>Bacteria</taxon>
        <taxon>Bacillati</taxon>
        <taxon>Actinomycetota</taxon>
        <taxon>Actinomycetes</taxon>
        <taxon>Micromonosporales</taxon>
        <taxon>Micromonosporaceae</taxon>
        <taxon>Micromonospora</taxon>
    </lineage>
</organism>
<evidence type="ECO:0000256" key="3">
    <source>
        <dbReference type="ARBA" id="ARBA00023082"/>
    </source>
</evidence>
<keyword evidence="3" id="KW-0731">Sigma factor</keyword>
<evidence type="ECO:0000259" key="6">
    <source>
        <dbReference type="Pfam" id="PF04542"/>
    </source>
</evidence>
<evidence type="ECO:0000256" key="5">
    <source>
        <dbReference type="ARBA" id="ARBA00023163"/>
    </source>
</evidence>
<feature type="domain" description="RNA polymerase sigma-70 region 2" evidence="6">
    <location>
        <begin position="34"/>
        <end position="100"/>
    </location>
</feature>
<dbReference type="Pfam" id="PF04542">
    <property type="entry name" value="Sigma70_r2"/>
    <property type="match status" value="1"/>
</dbReference>
<evidence type="ECO:0000313" key="9">
    <source>
        <dbReference type="Proteomes" id="UP000277671"/>
    </source>
</evidence>
<evidence type="ECO:0000259" key="7">
    <source>
        <dbReference type="Pfam" id="PF08281"/>
    </source>
</evidence>
<dbReference type="Proteomes" id="UP000277671">
    <property type="component" value="Unassembled WGS sequence"/>
</dbReference>
<dbReference type="AlphaFoldDB" id="A0A495JJ14"/>
<evidence type="ECO:0000256" key="4">
    <source>
        <dbReference type="ARBA" id="ARBA00023125"/>
    </source>
</evidence>
<feature type="domain" description="RNA polymerase sigma factor 70 region 4 type 2" evidence="7">
    <location>
        <begin position="136"/>
        <end position="186"/>
    </location>
</feature>
<dbReference type="InterPro" id="IPR013249">
    <property type="entry name" value="RNA_pol_sigma70_r4_t2"/>
</dbReference>
<keyword evidence="9" id="KW-1185">Reference proteome</keyword>
<protein>
    <submittedName>
        <fullName evidence="8">RNA polymerase sigma-70 factor (ECF subfamily)</fullName>
    </submittedName>
</protein>
<dbReference type="InterPro" id="IPR007627">
    <property type="entry name" value="RNA_pol_sigma70_r2"/>
</dbReference>
<evidence type="ECO:0000313" key="8">
    <source>
        <dbReference type="EMBL" id="RKR88907.1"/>
    </source>
</evidence>
<dbReference type="InterPro" id="IPR014284">
    <property type="entry name" value="RNA_pol_sigma-70_dom"/>
</dbReference>
<dbReference type="Gene3D" id="1.10.1740.10">
    <property type="match status" value="1"/>
</dbReference>
<dbReference type="InterPro" id="IPR036388">
    <property type="entry name" value="WH-like_DNA-bd_sf"/>
</dbReference>
<dbReference type="Pfam" id="PF08281">
    <property type="entry name" value="Sigma70_r4_2"/>
    <property type="match status" value="1"/>
</dbReference>
<gene>
    <name evidence="8" type="ORF">BDK92_3240</name>
</gene>
<reference evidence="8 9" key="1">
    <citation type="submission" date="2018-10" db="EMBL/GenBank/DDBJ databases">
        <title>Sequencing the genomes of 1000 actinobacteria strains.</title>
        <authorList>
            <person name="Klenk H.-P."/>
        </authorList>
    </citation>
    <scope>NUCLEOTIDE SEQUENCE [LARGE SCALE GENOMIC DNA]</scope>
    <source>
        <strain evidence="8 9">DSM 45175</strain>
    </source>
</reference>
<dbReference type="InterPro" id="IPR039425">
    <property type="entry name" value="RNA_pol_sigma-70-like"/>
</dbReference>